<evidence type="ECO:0000313" key="2">
    <source>
        <dbReference type="Proteomes" id="UP000282551"/>
    </source>
</evidence>
<dbReference type="Proteomes" id="UP000282551">
    <property type="component" value="Chromosome"/>
</dbReference>
<name>A0A3S4SW31_MYCCI</name>
<dbReference type="RefSeq" id="WP_126332125.1">
    <property type="nucleotide sequence ID" value="NZ_AP022604.1"/>
</dbReference>
<accession>A0A3S4SW31</accession>
<protein>
    <submittedName>
        <fullName evidence="1">Uroporphyrinogen-III decarboxylase</fullName>
    </submittedName>
</protein>
<reference evidence="1 2" key="1">
    <citation type="submission" date="2018-12" db="EMBL/GenBank/DDBJ databases">
        <authorList>
            <consortium name="Pathogen Informatics"/>
        </authorList>
    </citation>
    <scope>NUCLEOTIDE SEQUENCE [LARGE SCALE GENOMIC DNA]</scope>
    <source>
        <strain evidence="1 2">NCTC10485</strain>
    </source>
</reference>
<dbReference type="EMBL" id="LR134355">
    <property type="protein sequence ID" value="VEG44846.1"/>
    <property type="molecule type" value="Genomic_DNA"/>
</dbReference>
<dbReference type="AlphaFoldDB" id="A0A3S4SW31"/>
<dbReference type="SUPFAM" id="SSF48403">
    <property type="entry name" value="Ankyrin repeat"/>
    <property type="match status" value="1"/>
</dbReference>
<organism evidence="1 2">
    <name type="scientific">Mycolicibacterium chitae</name>
    <name type="common">Mycobacterium chitae</name>
    <dbReference type="NCBI Taxonomy" id="1792"/>
    <lineage>
        <taxon>Bacteria</taxon>
        <taxon>Bacillati</taxon>
        <taxon>Actinomycetota</taxon>
        <taxon>Actinomycetes</taxon>
        <taxon>Mycobacteriales</taxon>
        <taxon>Mycobacteriaceae</taxon>
        <taxon>Mycolicibacterium</taxon>
    </lineage>
</organism>
<sequence>MARKRKTLPKNFEDLLTAGDLDALKAVYDTCLVEARGGDPKTTALGFDNCPEELARWLVAQGLDVDTPDAWGRTPLSQRVSRGQDIALLLELGADVNAPEDFYGSALHAATNRPDLTRTLIAHGADVNVTDRSGDTPLHDAVIVNADTVAVLVEHRADTAARNEMDQTPLAAGLVACRNSDIAEFARSARILLEAGSPVPDDAAEAVTEIGRQFEFHRDDFNPDHVDETDRGLAELYALFGVQPVAARRVHDGVAPITVDDAPWPVQFDQLWEYLVPGSGAATTVQGEVIRLAGRIGHELLESGAANWDRDFGRLRDALIDHLGSGSPVTTAGELATLRGGLGRDWDDDAVGRVSELAVAWVLANPEPEPLAAPKYRR</sequence>
<dbReference type="SMART" id="SM00248">
    <property type="entry name" value="ANK"/>
    <property type="match status" value="2"/>
</dbReference>
<dbReference type="InterPro" id="IPR036770">
    <property type="entry name" value="Ankyrin_rpt-contain_sf"/>
</dbReference>
<gene>
    <name evidence="1" type="ORF">NCTC10485_00305</name>
</gene>
<dbReference type="InterPro" id="IPR002110">
    <property type="entry name" value="Ankyrin_rpt"/>
</dbReference>
<keyword evidence="2" id="KW-1185">Reference proteome</keyword>
<dbReference type="PANTHER" id="PTHR24118">
    <property type="entry name" value="POTE ANKYRIN DOMAIN"/>
    <property type="match status" value="1"/>
</dbReference>
<proteinExistence type="predicted"/>
<dbReference type="OrthoDB" id="9812708at2"/>
<dbReference type="PANTHER" id="PTHR24118:SF99">
    <property type="entry name" value="POTE ANKYRIN DOMAIN FAMILY MEMBER 3C-RELATED"/>
    <property type="match status" value="1"/>
</dbReference>
<dbReference type="Gene3D" id="1.25.40.20">
    <property type="entry name" value="Ankyrin repeat-containing domain"/>
    <property type="match status" value="2"/>
</dbReference>
<dbReference type="Pfam" id="PF12796">
    <property type="entry name" value="Ank_2"/>
    <property type="match status" value="1"/>
</dbReference>
<evidence type="ECO:0000313" key="1">
    <source>
        <dbReference type="EMBL" id="VEG44846.1"/>
    </source>
</evidence>